<evidence type="ECO:0000313" key="11">
    <source>
        <dbReference type="Proteomes" id="UP001165740"/>
    </source>
</evidence>
<dbReference type="InterPro" id="IPR017452">
    <property type="entry name" value="GPCR_Rhodpsn_7TM"/>
</dbReference>
<keyword evidence="5" id="KW-0297">G-protein coupled receptor</keyword>
<dbReference type="SUPFAM" id="SSF81321">
    <property type="entry name" value="Family A G protein-coupled receptor-like"/>
    <property type="match status" value="1"/>
</dbReference>
<sequence length="264" mass="30270">MLANITISTLAIIAVIRFVNIEVFDRVRNLKGYIIALIVVWLLQCGVSVPNGIWNTVLATTKTCSIPFENLNRTKEYTLIVRVLCFFVPLVVMWLSNVGVVIKMRASSLKVQPFSAHINYAMQRHRRHRRVTLTCLFLALVFTINLTPFEASLIVIHVDSGLTKQLSLNVLEYLWLLTVLNTCVNPFIYGFCFKDLRQRLVRILESIMPRATNKSSTNNRDPITDKTRRNLPRQDSIRIDVNQRSPSSDHTIRNQLHVHVITST</sequence>
<dbReference type="AlphaFoldDB" id="A0A9W3AQH7"/>
<dbReference type="PRINTS" id="PR00237">
    <property type="entry name" value="GPCRRHODOPSN"/>
</dbReference>
<dbReference type="CDD" id="cd00637">
    <property type="entry name" value="7tm_classA_rhodopsin-like"/>
    <property type="match status" value="1"/>
</dbReference>
<feature type="transmembrane region" description="Helical" evidence="9">
    <location>
        <begin position="173"/>
        <end position="193"/>
    </location>
</feature>
<dbReference type="Proteomes" id="UP001165740">
    <property type="component" value="Chromosome 6"/>
</dbReference>
<protein>
    <submittedName>
        <fullName evidence="12">Somatostatin receptor type 5-like</fullName>
    </submittedName>
</protein>
<organism evidence="11 12">
    <name type="scientific">Biomphalaria glabrata</name>
    <name type="common">Bloodfluke planorb</name>
    <name type="synonym">Freshwater snail</name>
    <dbReference type="NCBI Taxonomy" id="6526"/>
    <lineage>
        <taxon>Eukaryota</taxon>
        <taxon>Metazoa</taxon>
        <taxon>Spiralia</taxon>
        <taxon>Lophotrochozoa</taxon>
        <taxon>Mollusca</taxon>
        <taxon>Gastropoda</taxon>
        <taxon>Heterobranchia</taxon>
        <taxon>Euthyneura</taxon>
        <taxon>Panpulmonata</taxon>
        <taxon>Hygrophila</taxon>
        <taxon>Lymnaeoidea</taxon>
        <taxon>Planorbidae</taxon>
        <taxon>Biomphalaria</taxon>
    </lineage>
</organism>
<dbReference type="RefSeq" id="XP_055889472.1">
    <property type="nucleotide sequence ID" value="XM_056033497.1"/>
</dbReference>
<keyword evidence="7" id="KW-0675">Receptor</keyword>
<keyword evidence="11" id="KW-1185">Reference proteome</keyword>
<dbReference type="Gene3D" id="1.20.1070.10">
    <property type="entry name" value="Rhodopsin 7-helix transmembrane proteins"/>
    <property type="match status" value="1"/>
</dbReference>
<reference evidence="12" key="1">
    <citation type="submission" date="2025-08" db="UniProtKB">
        <authorList>
            <consortium name="RefSeq"/>
        </authorList>
    </citation>
    <scope>IDENTIFICATION</scope>
</reference>
<evidence type="ECO:0000256" key="9">
    <source>
        <dbReference type="SAM" id="Phobius"/>
    </source>
</evidence>
<keyword evidence="2" id="KW-1003">Cell membrane</keyword>
<evidence type="ECO:0000259" key="10">
    <source>
        <dbReference type="PROSITE" id="PS50262"/>
    </source>
</evidence>
<dbReference type="InterPro" id="IPR000276">
    <property type="entry name" value="GPCR_Rhodpsn"/>
</dbReference>
<accession>A0A9W3AQH7</accession>
<dbReference type="GO" id="GO:0004930">
    <property type="term" value="F:G protein-coupled receptor activity"/>
    <property type="evidence" value="ECO:0007669"/>
    <property type="project" value="UniProtKB-KW"/>
</dbReference>
<comment type="subcellular location">
    <subcellularLocation>
        <location evidence="1">Cell membrane</location>
        <topology evidence="1">Multi-pass membrane protein</topology>
    </subcellularLocation>
</comment>
<feature type="transmembrane region" description="Helical" evidence="9">
    <location>
        <begin position="6"/>
        <end position="24"/>
    </location>
</feature>
<dbReference type="PANTHER" id="PTHR24228">
    <property type="entry name" value="B2 BRADYKININ RECEPTOR/ANGIOTENSIN II RECEPTOR"/>
    <property type="match status" value="1"/>
</dbReference>
<feature type="transmembrane region" description="Helical" evidence="9">
    <location>
        <begin position="33"/>
        <end position="53"/>
    </location>
</feature>
<keyword evidence="3 9" id="KW-0812">Transmembrane</keyword>
<keyword evidence="8" id="KW-0807">Transducer</keyword>
<evidence type="ECO:0000256" key="4">
    <source>
        <dbReference type="ARBA" id="ARBA00022989"/>
    </source>
</evidence>
<name>A0A9W3AQH7_BIOGL</name>
<feature type="transmembrane region" description="Helical" evidence="9">
    <location>
        <begin position="131"/>
        <end position="158"/>
    </location>
</feature>
<evidence type="ECO:0000256" key="6">
    <source>
        <dbReference type="ARBA" id="ARBA00023136"/>
    </source>
</evidence>
<dbReference type="PANTHER" id="PTHR24228:SF59">
    <property type="entry name" value="NEUROPEPTIDE RECEPTOR 15"/>
    <property type="match status" value="1"/>
</dbReference>
<keyword evidence="4 9" id="KW-1133">Transmembrane helix</keyword>
<evidence type="ECO:0000256" key="3">
    <source>
        <dbReference type="ARBA" id="ARBA00022692"/>
    </source>
</evidence>
<dbReference type="GO" id="GO:0005886">
    <property type="term" value="C:plasma membrane"/>
    <property type="evidence" value="ECO:0007669"/>
    <property type="project" value="UniProtKB-SubCell"/>
</dbReference>
<evidence type="ECO:0000256" key="5">
    <source>
        <dbReference type="ARBA" id="ARBA00023040"/>
    </source>
</evidence>
<evidence type="ECO:0000256" key="8">
    <source>
        <dbReference type="ARBA" id="ARBA00023224"/>
    </source>
</evidence>
<gene>
    <name evidence="12" type="primary">LOC106057570</name>
</gene>
<feature type="transmembrane region" description="Helical" evidence="9">
    <location>
        <begin position="79"/>
        <end position="102"/>
    </location>
</feature>
<dbReference type="GeneID" id="106057570"/>
<dbReference type="PROSITE" id="PS50262">
    <property type="entry name" value="G_PROTEIN_RECEP_F1_2"/>
    <property type="match status" value="1"/>
</dbReference>
<evidence type="ECO:0000256" key="1">
    <source>
        <dbReference type="ARBA" id="ARBA00004651"/>
    </source>
</evidence>
<evidence type="ECO:0000256" key="2">
    <source>
        <dbReference type="ARBA" id="ARBA00022475"/>
    </source>
</evidence>
<feature type="domain" description="G-protein coupled receptors family 1 profile" evidence="10">
    <location>
        <begin position="1"/>
        <end position="189"/>
    </location>
</feature>
<evidence type="ECO:0000256" key="7">
    <source>
        <dbReference type="ARBA" id="ARBA00023170"/>
    </source>
</evidence>
<keyword evidence="6 9" id="KW-0472">Membrane</keyword>
<proteinExistence type="predicted"/>
<dbReference type="Pfam" id="PF00001">
    <property type="entry name" value="7tm_1"/>
    <property type="match status" value="1"/>
</dbReference>
<evidence type="ECO:0000313" key="12">
    <source>
        <dbReference type="RefSeq" id="XP_055889472.1"/>
    </source>
</evidence>
<dbReference type="OrthoDB" id="6150580at2759"/>